<sequence length="2848" mass="310490">MKKVIRFKQLLSIFLSVSMLTGIPIGAVSADTDMVGSTELPIEAPGRGSSADNATEIDPGLETDPDNATAIDPETEIVPANAAAIDPVSEAEVNGNYTVSFTDESTRGGWKKATGNGMMTFTDGVGDAGFMTLAANGNTVVMDDTAPIMKDGFIQADITPLNNGGRMALLFRYQNGDSYAGISYDDKWGWCINSGNGWGTISGVGAVPAANVKTNMRVEFRGEHIRLLIDGVERYSGNIPQLDLAAGKIGVRFWGYDTGATQANVKIDNFTVGELSSLPPQPDLPVVETDANGNYTVSFTDAKTRGGWTKTGANGAMIFTDGAGDAGNMQLTANGASQFADLNAPSQGDGFVEMDVNNLSEGRIALLFRYQNESQFAGVGYDVGTGWKFLNNGNDSITFQGAGLPLNKKTRVRIEYKGENIRVIVAGTELYSGNVPGLQTGAGKIGVRVWGYGTGATQGTAKFDNITTGALHETEMDEHGNYKITFTDRNKRGGFQKVGGDGTVEFIDGVGDAGYMKIAKQDNSESKVTYMAISAPLVQDGFIEMDATNLSDGRIGFLFRQQNASKYAAVAYDVGTWKVLKDGQDVLTNITGPSWKNGDKIHVRIEYAGDRVTLLVNGAQVFSQKHAQLADMNAGQVGLIAWGYGTGGSQGKMKVDNIVVGAYDRVTLTPDNKFVLYAEAGSYDVPIALSQTNNALVSIEANDVKLTENTDYSVSNNTITLKKEYVSSVKEAGGAVLTFAFADGFETNFELSVQAKPNDTQINYVRDFSANIDELKLVSGMGTLTYDATNHGAKFVNSSSAFIIDHNAPELKNSDVEFTFQPANDNGNFALVTRYRGSDDWVAIGINGASGNRSTWTVWNGRGGSQKLIEDGDRFYAKRLAPYTVRIRVVEKVLTIWVDGGEVYSGEVDLLTGAAGKAGIRLTGGAGALITNLSITSADLPAMEEDPGDARTIQSGDLVVNMDSLFPRVIDYKLNSTSVTMKGQERPYYVVELNNKEYRPQVTADFTSDTASYHMTVEIEPSKTVTFDVIFTVVNNVLQMKITNIKDTMNPIYSFNFPRHSLVSLSNEQPGAELRENRYGNADGSNYTESIVDLKGQREHNAYATSAIVVISDENIAATINNGSINNRRGIAYQTFQVGSHYSTGLWSNGYQYRGLDNKVIEEPWVKVAITGDRNQDGKVDFQDGAIARRDDVLKDGETADMQHSSAVMSSLNTIAMDVGSAAQYPFLRILDNIKKVSLGTDSFPQNIVIKGYNGQGHDSNNGDFTNYNQAAGGLNDFNVLLEKAQQYNTTIGIHINQTETYPESITFGKLATKIGGWPWYDVASQIVRENDILDTDNGMIARLDQLNQDTKGNLSLIYVDVYFGSRWPMYSIIDKINSMGMAIATEYPREMDTHSVWAHHVGGEFNNAGSLVRFVNHTRQDVFGSSSLFRSSGDRNNLGINGWQTSYNYASTIEQFFTQVLPNRYLVQFPIMQFDTENRAVLGEKLEIVTEYNNGKNTIRKDNHLIADGNLIFIPWDVKTEEKIYHWNPNGGASTWTLPASWNGYDSVVMYELSDHGRSTPVDVSLDGAHKVTIHAKAKTGYVIYPKSKAPDVTDMAAYSWSEGSLVKDMGFDSFTPEYAWKFSSSAGTKDHVKFENNNRGNTYLTVRGVNDATITQEIKGLEPGKTYAASIWAEVSNGRTATLAVRLPNGTEVSNEMDRSNIIYGLHHTDKYKRNIQRMKVHFTATTEGTATLILKAAVGADASSYVLFDDARIVLNAQSDQKGHYLYEDFENVDEGYGVFLATESDQTHLAESNAPHTFDTIDGRYSLKTRGGDYLRTAPYTLRLKPNTRYEAGLDYRASTNGAFTVAVKSDKAQEAGDTTNAKLASEVAGSNTSWGKGSIRLSFTTGPHDDYYIDITKGNASEYSVDNFYVDEFLIIDRTILQNLYDANKDLIAEKYTAESYATLTAQLIEAKTILDKAEVSEEEIISAYDALKAAQDALIAYAEAEDISRLQLVINEMKALPAGEYKHDEKWTVFQGIINEADTMTRKDKVTVPEVNAMINQLFVAKNELSSLVNKSELQKLYDISNTISSNDVVDGKELQDFLMARTTAKTVIETSGQTQEQVDAAFKELQESYSKIVPKKEATIWTTLENTNSFAALAQPDWFENCAQADALAAAIAAANKATTWKEVNDAISDLNAALDSRKESDILIADNMIGGTLEQDRNTAKAGDIVTLTAHPSEGGHIVEVIVTSNGVPLEVTRGLDGNYTFRMPGNDVTVSAKFNNETPVNMFIISGTLKRISDINVSSAVQGWTVKVMNGKTQLGDEVITDVDGAFAIKGIPNGTYNLVVSNGNQILTSYIKVAGANKEVHVTIPNATLSNMVEIQNGAPNIVVDGLNNQFTQEEIDAAKVPNNSIAIKLSVAIEEGNIADIQKIIAAATQKDITMFINLNLIKQVTTGGNAESAINMPNALQPITIYIPLTKAQQGKSGYVIYRVHNGQVEMITTDEVDGEKIVVMGDTIALTTKKFSTYAIGYDSAAGPSNPGTNPDSNPDHNSTVVPDTHYAIQVKQSEGGTISPKSANIIKGGSITFTITPDDRYQIVDVLVDGKSVGPVTTFTFSKVNAKHIIEAKFALQSIGIPYYEKDGRIIYIGFSADVNGKLKYISPDGVEVRFGENKKSFSDIGESWALKNIAFVTERELFQGTSKDKFSPQLNMTRGMFVTVIGRLYESSYGAIKVAPITFSDVSTDAFYASYAAWALENGIVSGVGNDQFVPNREITREEMAKIIFNFSKFLQNAPEVTSAIKLDYADVANISDYAREAVMYATLHNMMQGRNNNQFDPKGIANRAEVAAVIQRFVESMLKG</sequence>
<dbReference type="InterPro" id="IPR001119">
    <property type="entry name" value="SLH_dom"/>
</dbReference>
<evidence type="ECO:0000256" key="2">
    <source>
        <dbReference type="ARBA" id="ARBA00023001"/>
    </source>
</evidence>
<dbReference type="Gene3D" id="2.60.120.260">
    <property type="entry name" value="Galactose-binding domain-like"/>
    <property type="match status" value="2"/>
</dbReference>
<dbReference type="Gene3D" id="2.60.40.10">
    <property type="entry name" value="Immunoglobulins"/>
    <property type="match status" value="1"/>
</dbReference>
<dbReference type="SUPFAM" id="SSF49478">
    <property type="entry name" value="Cna protein B-type domain"/>
    <property type="match status" value="1"/>
</dbReference>
<name>A0A168MSI2_9BACL</name>
<dbReference type="Gene3D" id="2.60.120.870">
    <property type="match status" value="3"/>
</dbReference>
<dbReference type="InterPro" id="IPR013783">
    <property type="entry name" value="Ig-like_fold"/>
</dbReference>
<evidence type="ECO:0000256" key="5">
    <source>
        <dbReference type="SAM" id="MobiDB-lite"/>
    </source>
</evidence>
<feature type="domain" description="SLH" evidence="7">
    <location>
        <begin position="2722"/>
        <end position="2785"/>
    </location>
</feature>
<evidence type="ECO:0000313" key="8">
    <source>
        <dbReference type="EMBL" id="OAB45001.1"/>
    </source>
</evidence>
<dbReference type="InterPro" id="IPR014756">
    <property type="entry name" value="Ig_E-set"/>
</dbReference>
<dbReference type="InterPro" id="IPR013780">
    <property type="entry name" value="Glyco_hydro_b"/>
</dbReference>
<dbReference type="GO" id="GO:0033926">
    <property type="term" value="F:endo-alpha-N-acetylgalactosaminidase activity"/>
    <property type="evidence" value="ECO:0007669"/>
    <property type="project" value="InterPro"/>
</dbReference>
<evidence type="ECO:0000256" key="3">
    <source>
        <dbReference type="ARBA" id="ARBA00023277"/>
    </source>
</evidence>
<feature type="chain" id="PRO_5007899089" description="SLH domain-containing protein" evidence="6">
    <location>
        <begin position="31"/>
        <end position="2848"/>
    </location>
</feature>
<feature type="domain" description="SLH" evidence="7">
    <location>
        <begin position="2789"/>
        <end position="2848"/>
    </location>
</feature>
<dbReference type="InterPro" id="IPR014718">
    <property type="entry name" value="GH-type_carb-bd"/>
</dbReference>
<dbReference type="SUPFAM" id="SSF81296">
    <property type="entry name" value="E set domains"/>
    <property type="match status" value="1"/>
</dbReference>
<dbReference type="GO" id="GO:0030246">
    <property type="term" value="F:carbohydrate binding"/>
    <property type="evidence" value="ECO:0007669"/>
    <property type="project" value="InterPro"/>
</dbReference>
<evidence type="ECO:0000313" key="9">
    <source>
        <dbReference type="Proteomes" id="UP000077355"/>
    </source>
</evidence>
<dbReference type="Pfam" id="PF12905">
    <property type="entry name" value="Glyco_hydro_101"/>
    <property type="match status" value="1"/>
</dbReference>
<dbReference type="Gene3D" id="2.60.40.1180">
    <property type="entry name" value="Golgi alpha-mannosidase II"/>
    <property type="match status" value="1"/>
</dbReference>
<dbReference type="EMBL" id="LVJI01000018">
    <property type="protein sequence ID" value="OAB45001.1"/>
    <property type="molecule type" value="Genomic_DNA"/>
</dbReference>
<keyword evidence="9" id="KW-1185">Reference proteome</keyword>
<dbReference type="Pfam" id="PF18998">
    <property type="entry name" value="Flg_new_2"/>
    <property type="match status" value="2"/>
</dbReference>
<dbReference type="Pfam" id="PF21466">
    <property type="entry name" value="GH101_dom-5"/>
    <property type="match status" value="1"/>
</dbReference>
<feature type="region of interest" description="Disordered" evidence="5">
    <location>
        <begin position="38"/>
        <end position="68"/>
    </location>
</feature>
<protein>
    <recommendedName>
        <fullName evidence="7">SLH domain-containing protein</fullName>
    </recommendedName>
</protein>
<keyword evidence="1 6" id="KW-0732">Signal</keyword>
<dbReference type="Gene3D" id="2.60.40.1120">
    <property type="entry name" value="Carboxypeptidase-like, regulatory domain"/>
    <property type="match status" value="1"/>
</dbReference>
<keyword evidence="4" id="KW-0624">Polysaccharide degradation</keyword>
<keyword evidence="3" id="KW-0119">Carbohydrate metabolism</keyword>
<evidence type="ECO:0000256" key="6">
    <source>
        <dbReference type="SAM" id="SignalP"/>
    </source>
</evidence>
<dbReference type="Pfam" id="PF00395">
    <property type="entry name" value="SLH"/>
    <property type="match status" value="3"/>
</dbReference>
<dbReference type="Proteomes" id="UP000077355">
    <property type="component" value="Unassembled WGS sequence"/>
</dbReference>
<accession>A0A168MSI2</accession>
<dbReference type="Pfam" id="PF17451">
    <property type="entry name" value="Glyco_hyd_101C"/>
    <property type="match status" value="1"/>
</dbReference>
<dbReference type="InterPro" id="IPR035364">
    <property type="entry name" value="Beta_sandwich_GH101"/>
</dbReference>
<evidence type="ECO:0000256" key="4">
    <source>
        <dbReference type="ARBA" id="ARBA00023326"/>
    </source>
</evidence>
<dbReference type="InterPro" id="IPR005102">
    <property type="entry name" value="Carbo-bd_X2"/>
</dbReference>
<reference evidence="8 9" key="1">
    <citation type="submission" date="2016-03" db="EMBL/GenBank/DDBJ databases">
        <title>Draft genome sequence of Paenibacillus antarcticus CECT 5836.</title>
        <authorList>
            <person name="Shin S.-K."/>
            <person name="Yi H."/>
        </authorList>
    </citation>
    <scope>NUCLEOTIDE SEQUENCE [LARGE SCALE GENOMIC DNA]</scope>
    <source>
        <strain evidence="8 9">CECT 5836</strain>
    </source>
</reference>
<dbReference type="InterPro" id="IPR025706">
    <property type="entry name" value="Endoa_GalNAc"/>
</dbReference>
<proteinExistence type="predicted"/>
<dbReference type="Gene3D" id="2.70.98.10">
    <property type="match status" value="1"/>
</dbReference>
<dbReference type="PROSITE" id="PS51272">
    <property type="entry name" value="SLH"/>
    <property type="match status" value="3"/>
</dbReference>
<keyword evidence="2" id="KW-0136">Cellulose degradation</keyword>
<dbReference type="Pfam" id="PF03442">
    <property type="entry name" value="CBM_X2"/>
    <property type="match status" value="1"/>
</dbReference>
<dbReference type="Pfam" id="PF18080">
    <property type="entry name" value="Gal_mutarotas_3"/>
    <property type="match status" value="1"/>
</dbReference>
<dbReference type="InterPro" id="IPR049314">
    <property type="entry name" value="GH101_dom-5"/>
</dbReference>
<gene>
    <name evidence="8" type="ORF">PBAT_13715</name>
</gene>
<dbReference type="Gene3D" id="1.20.1270.70">
    <property type="entry name" value="Designed single chain three-helix bundle"/>
    <property type="match status" value="1"/>
</dbReference>
<dbReference type="InterPro" id="IPR040633">
    <property type="entry name" value="Gal_mutarotas_3"/>
</dbReference>
<evidence type="ECO:0000259" key="7">
    <source>
        <dbReference type="PROSITE" id="PS51272"/>
    </source>
</evidence>
<feature type="signal peptide" evidence="6">
    <location>
        <begin position="1"/>
        <end position="30"/>
    </location>
</feature>
<feature type="domain" description="SLH" evidence="7">
    <location>
        <begin position="2659"/>
        <end position="2721"/>
    </location>
</feature>
<comment type="caution">
    <text evidence="8">The sequence shown here is derived from an EMBL/GenBank/DDBJ whole genome shotgun (WGS) entry which is preliminary data.</text>
</comment>
<dbReference type="Gene3D" id="2.60.120.560">
    <property type="entry name" value="Exo-inulinase, domain 1"/>
    <property type="match status" value="1"/>
</dbReference>
<evidence type="ECO:0000256" key="1">
    <source>
        <dbReference type="ARBA" id="ARBA00022729"/>
    </source>
</evidence>
<dbReference type="Gene3D" id="3.20.20.80">
    <property type="entry name" value="Glycosidases"/>
    <property type="match status" value="1"/>
</dbReference>
<organism evidence="8 9">
    <name type="scientific">Paenibacillus antarcticus</name>
    <dbReference type="NCBI Taxonomy" id="253703"/>
    <lineage>
        <taxon>Bacteria</taxon>
        <taxon>Bacillati</taxon>
        <taxon>Bacillota</taxon>
        <taxon>Bacilli</taxon>
        <taxon>Bacillales</taxon>
        <taxon>Paenibacillaceae</taxon>
        <taxon>Paenibacillus</taxon>
    </lineage>
</organism>
<dbReference type="InterPro" id="IPR044060">
    <property type="entry name" value="Bacterial_rp_domain"/>
</dbReference>
<dbReference type="GO" id="GO:0030245">
    <property type="term" value="P:cellulose catabolic process"/>
    <property type="evidence" value="ECO:0007669"/>
    <property type="project" value="UniProtKB-KW"/>
</dbReference>